<comment type="similarity">
    <text evidence="1">Belongs to the AHA1 family.</text>
</comment>
<dbReference type="RefSeq" id="WP_152759802.1">
    <property type="nucleotide sequence ID" value="NZ_WHLY01000002.1"/>
</dbReference>
<dbReference type="InterPro" id="IPR013538">
    <property type="entry name" value="ASHA1/2-like_C"/>
</dbReference>
<dbReference type="CDD" id="cd07814">
    <property type="entry name" value="SRPBCC_CalC_Aha1-like"/>
    <property type="match status" value="1"/>
</dbReference>
<organism evidence="3 4">
    <name type="scientific">Salmonirosea aquatica</name>
    <dbReference type="NCBI Taxonomy" id="2654236"/>
    <lineage>
        <taxon>Bacteria</taxon>
        <taxon>Pseudomonadati</taxon>
        <taxon>Bacteroidota</taxon>
        <taxon>Cytophagia</taxon>
        <taxon>Cytophagales</taxon>
        <taxon>Spirosomataceae</taxon>
        <taxon>Salmonirosea</taxon>
    </lineage>
</organism>
<evidence type="ECO:0000313" key="4">
    <source>
        <dbReference type="Proteomes" id="UP000479293"/>
    </source>
</evidence>
<evidence type="ECO:0000259" key="2">
    <source>
        <dbReference type="Pfam" id="PF08327"/>
    </source>
</evidence>
<proteinExistence type="inferred from homology"/>
<protein>
    <submittedName>
        <fullName evidence="3">SRPBCC domain-containing protein</fullName>
    </submittedName>
</protein>
<reference evidence="3 4" key="1">
    <citation type="submission" date="2019-10" db="EMBL/GenBank/DDBJ databases">
        <title>Draft Genome Sequence of Cytophagaceae sp. SJW1-29.</title>
        <authorList>
            <person name="Choi A."/>
        </authorList>
    </citation>
    <scope>NUCLEOTIDE SEQUENCE [LARGE SCALE GENOMIC DNA]</scope>
    <source>
        <strain evidence="3 4">SJW1-29</strain>
    </source>
</reference>
<dbReference type="InterPro" id="IPR023393">
    <property type="entry name" value="START-like_dom_sf"/>
</dbReference>
<evidence type="ECO:0000313" key="3">
    <source>
        <dbReference type="EMBL" id="MPR33981.1"/>
    </source>
</evidence>
<dbReference type="EMBL" id="WHLY01000002">
    <property type="protein sequence ID" value="MPR33981.1"/>
    <property type="molecule type" value="Genomic_DNA"/>
</dbReference>
<name>A0A7C9BFR1_9BACT</name>
<dbReference type="Gene3D" id="3.30.530.20">
    <property type="match status" value="1"/>
</dbReference>
<sequence length="143" mass="16642">MAGKIERSVSIEAPPAKIWKYLTDTSLMKKWMGDPEMNIEITTDWVVGNSIQIKGYHHVHFENNGIVLRFEPERILQYSHLSSVSHLPHTKENHSVITFTVVPLEKKTLLKVQIENFPTESIYKHLDFYWQGTLAVLKDLIER</sequence>
<feature type="domain" description="Activator of Hsp90 ATPase homologue 1/2-like C-terminal" evidence="2">
    <location>
        <begin position="13"/>
        <end position="142"/>
    </location>
</feature>
<comment type="caution">
    <text evidence="3">The sequence shown here is derived from an EMBL/GenBank/DDBJ whole genome shotgun (WGS) entry which is preliminary data.</text>
</comment>
<dbReference type="SUPFAM" id="SSF55961">
    <property type="entry name" value="Bet v1-like"/>
    <property type="match status" value="1"/>
</dbReference>
<accession>A0A7C9BFR1</accession>
<keyword evidence="4" id="KW-1185">Reference proteome</keyword>
<gene>
    <name evidence="3" type="ORF">GBK04_11520</name>
</gene>
<dbReference type="Proteomes" id="UP000479293">
    <property type="component" value="Unassembled WGS sequence"/>
</dbReference>
<evidence type="ECO:0000256" key="1">
    <source>
        <dbReference type="ARBA" id="ARBA00006817"/>
    </source>
</evidence>
<dbReference type="Pfam" id="PF08327">
    <property type="entry name" value="AHSA1"/>
    <property type="match status" value="1"/>
</dbReference>
<dbReference type="AlphaFoldDB" id="A0A7C9BFR1"/>